<sequence>MASMAQHNFAAIQLQLQTLQYENSALTKDLCLKENYIQLKDQQFRVMQKRLEDLESAVAVWKDKYLQQLNQRDAANGVNHELRDDSASVNPNEDDSTLPPRGSTSDATGSEASKANAPWQLWKGNSKIVSTSKAGSSNAKNVQQAVGLMEKLSLADREKLKPMLAAITNSDGFAEALAATQWEEVFHDVSEELSKILLLHLLPVLLENQKQHAPGSQIHSADAANDEPPHLFDCIDCEKRNAVPIPHGPRELHPSKAVYISKPLTGSAAAGASSSSTAAAASRRYSMTPTRGSTASTSADSSRTMTLTSLSSPFSSGSGLSITDLGDGDRRSGGTAFGSGGAAKDGKIKKVLGSVMDRLNRHKPQLTTTSPSLEEDDSICDGCGRGPITGFKWVCRICRLMEDKEYELCEKCYGQGLHGKENEDALFERIEEIVISKCARLASERELMKLLRVGICKANLKKFSFCLTWIADLLQCKQTKELRARALEISQIEPHVRSEFVRLLTDLLTRYRKDIELITEWQPVQATSAAAAAVGAAAVVAEDGKGGVTMLQLDTLRIWVKDSVDTTSQ</sequence>
<reference evidence="8" key="2">
    <citation type="submission" date="2010-04" db="EMBL/GenBank/DDBJ databases">
        <authorList>
            <person name="Buell R."/>
            <person name="Hamilton J."/>
            <person name="Hostetler J."/>
        </authorList>
    </citation>
    <scope>NUCLEOTIDE SEQUENCE [LARGE SCALE GENOMIC DNA]</scope>
    <source>
        <strain evidence="8">DAOM:BR144</strain>
    </source>
</reference>
<dbReference type="EMBL" id="GL376638">
    <property type="status" value="NOT_ANNOTATED_CDS"/>
    <property type="molecule type" value="Genomic_DNA"/>
</dbReference>
<evidence type="ECO:0000256" key="1">
    <source>
        <dbReference type="ARBA" id="ARBA00022723"/>
    </source>
</evidence>
<feature type="region of interest" description="Disordered" evidence="5">
    <location>
        <begin position="267"/>
        <end position="343"/>
    </location>
</feature>
<proteinExistence type="predicted"/>
<evidence type="ECO:0000256" key="4">
    <source>
        <dbReference type="PROSITE-ProRule" id="PRU00228"/>
    </source>
</evidence>
<feature type="domain" description="ZZ-type" evidence="6">
    <location>
        <begin position="375"/>
        <end position="435"/>
    </location>
</feature>
<dbReference type="InterPro" id="IPR000433">
    <property type="entry name" value="Znf_ZZ"/>
</dbReference>
<feature type="compositionally biased region" description="Low complexity" evidence="5">
    <location>
        <begin position="290"/>
        <end position="321"/>
    </location>
</feature>
<dbReference type="SMART" id="SM00291">
    <property type="entry name" value="ZnF_ZZ"/>
    <property type="match status" value="1"/>
</dbReference>
<dbReference type="OMA" id="CLTWIAD"/>
<keyword evidence="3" id="KW-0862">Zinc</keyword>
<dbReference type="GO" id="GO:0008270">
    <property type="term" value="F:zinc ion binding"/>
    <property type="evidence" value="ECO:0007669"/>
    <property type="project" value="UniProtKB-KW"/>
</dbReference>
<dbReference type="SUPFAM" id="SSF57850">
    <property type="entry name" value="RING/U-box"/>
    <property type="match status" value="1"/>
</dbReference>
<evidence type="ECO:0000256" key="2">
    <source>
        <dbReference type="ARBA" id="ARBA00022771"/>
    </source>
</evidence>
<dbReference type="Proteomes" id="UP000019132">
    <property type="component" value="Unassembled WGS sequence"/>
</dbReference>
<feature type="compositionally biased region" description="Polar residues" evidence="5">
    <location>
        <begin position="102"/>
        <end position="113"/>
    </location>
</feature>
<evidence type="ECO:0000313" key="8">
    <source>
        <dbReference type="Proteomes" id="UP000019132"/>
    </source>
</evidence>
<feature type="region of interest" description="Disordered" evidence="5">
    <location>
        <begin position="82"/>
        <end position="116"/>
    </location>
</feature>
<dbReference type="PROSITE" id="PS50135">
    <property type="entry name" value="ZF_ZZ_2"/>
    <property type="match status" value="1"/>
</dbReference>
<dbReference type="VEuPathDB" id="FungiDB:PYU1_G003590"/>
<name>K3WF59_GLOUD</name>
<reference evidence="7" key="3">
    <citation type="submission" date="2015-02" db="UniProtKB">
        <authorList>
            <consortium name="EnsemblProtists"/>
        </authorList>
    </citation>
    <scope>IDENTIFICATION</scope>
    <source>
        <strain evidence="7">DAOM BR144</strain>
    </source>
</reference>
<protein>
    <recommendedName>
        <fullName evidence="6">ZZ-type domain-containing protein</fullName>
    </recommendedName>
</protein>
<evidence type="ECO:0000256" key="5">
    <source>
        <dbReference type="SAM" id="MobiDB-lite"/>
    </source>
</evidence>
<dbReference type="InParanoid" id="K3WF59"/>
<keyword evidence="2 4" id="KW-0863">Zinc-finger</keyword>
<dbReference type="eggNOG" id="ENOG502QTPS">
    <property type="taxonomic scope" value="Eukaryota"/>
</dbReference>
<evidence type="ECO:0000256" key="3">
    <source>
        <dbReference type="ARBA" id="ARBA00022833"/>
    </source>
</evidence>
<keyword evidence="1" id="KW-0479">Metal-binding</keyword>
<evidence type="ECO:0000313" key="7">
    <source>
        <dbReference type="EnsemblProtists" id="PYU1_T003600"/>
    </source>
</evidence>
<dbReference type="AlphaFoldDB" id="K3WF59"/>
<organism evidence="7 8">
    <name type="scientific">Globisporangium ultimum (strain ATCC 200006 / CBS 805.95 / DAOM BR144)</name>
    <name type="common">Pythium ultimum</name>
    <dbReference type="NCBI Taxonomy" id="431595"/>
    <lineage>
        <taxon>Eukaryota</taxon>
        <taxon>Sar</taxon>
        <taxon>Stramenopiles</taxon>
        <taxon>Oomycota</taxon>
        <taxon>Peronosporomycetes</taxon>
        <taxon>Pythiales</taxon>
        <taxon>Pythiaceae</taxon>
        <taxon>Globisporangium</taxon>
    </lineage>
</organism>
<dbReference type="HOGENOM" id="CLU_017642_0_0_1"/>
<keyword evidence="8" id="KW-1185">Reference proteome</keyword>
<dbReference type="InterPro" id="IPR043145">
    <property type="entry name" value="Znf_ZZ_sf"/>
</dbReference>
<feature type="compositionally biased region" description="Low complexity" evidence="5">
    <location>
        <begin position="267"/>
        <end position="282"/>
    </location>
</feature>
<accession>K3WF59</accession>
<dbReference type="Gene3D" id="3.30.60.90">
    <property type="match status" value="1"/>
</dbReference>
<evidence type="ECO:0000259" key="6">
    <source>
        <dbReference type="PROSITE" id="PS50135"/>
    </source>
</evidence>
<dbReference type="EnsemblProtists" id="PYU1_T003600">
    <property type="protein sequence ID" value="PYU1_T003600"/>
    <property type="gene ID" value="PYU1_G003590"/>
</dbReference>
<reference evidence="8" key="1">
    <citation type="journal article" date="2010" name="Genome Biol.">
        <title>Genome sequence of the necrotrophic plant pathogen Pythium ultimum reveals original pathogenicity mechanisms and effector repertoire.</title>
        <authorList>
            <person name="Levesque C.A."/>
            <person name="Brouwer H."/>
            <person name="Cano L."/>
            <person name="Hamilton J.P."/>
            <person name="Holt C."/>
            <person name="Huitema E."/>
            <person name="Raffaele S."/>
            <person name="Robideau G.P."/>
            <person name="Thines M."/>
            <person name="Win J."/>
            <person name="Zerillo M.M."/>
            <person name="Beakes G.W."/>
            <person name="Boore J.L."/>
            <person name="Busam D."/>
            <person name="Dumas B."/>
            <person name="Ferriera S."/>
            <person name="Fuerstenberg S.I."/>
            <person name="Gachon C.M."/>
            <person name="Gaulin E."/>
            <person name="Govers F."/>
            <person name="Grenville-Briggs L."/>
            <person name="Horner N."/>
            <person name="Hostetler J."/>
            <person name="Jiang R.H."/>
            <person name="Johnson J."/>
            <person name="Krajaejun T."/>
            <person name="Lin H."/>
            <person name="Meijer H.J."/>
            <person name="Moore B."/>
            <person name="Morris P."/>
            <person name="Phuntmart V."/>
            <person name="Puiu D."/>
            <person name="Shetty J."/>
            <person name="Stajich J.E."/>
            <person name="Tripathy S."/>
            <person name="Wawra S."/>
            <person name="van West P."/>
            <person name="Whitty B.R."/>
            <person name="Coutinho P.M."/>
            <person name="Henrissat B."/>
            <person name="Martin F."/>
            <person name="Thomas P.D."/>
            <person name="Tyler B.M."/>
            <person name="De Vries R.P."/>
            <person name="Kamoun S."/>
            <person name="Yandell M."/>
            <person name="Tisserat N."/>
            <person name="Buell C.R."/>
        </authorList>
    </citation>
    <scope>NUCLEOTIDE SEQUENCE</scope>
    <source>
        <strain evidence="8">DAOM:BR144</strain>
    </source>
</reference>
<dbReference type="Pfam" id="PF00569">
    <property type="entry name" value="ZZ"/>
    <property type="match status" value="1"/>
</dbReference>